<feature type="compositionally biased region" description="Basic and acidic residues" evidence="9">
    <location>
        <begin position="190"/>
        <end position="204"/>
    </location>
</feature>
<dbReference type="Pfam" id="PF26200">
    <property type="entry name" value="Rcat_RNF216"/>
    <property type="match status" value="1"/>
</dbReference>
<evidence type="ECO:0000256" key="1">
    <source>
        <dbReference type="ARBA" id="ARBA00004906"/>
    </source>
</evidence>
<keyword evidence="2" id="KW-0808">Transferase</keyword>
<dbReference type="CDD" id="cd16630">
    <property type="entry name" value="RING-HC_RBR_RNF216"/>
    <property type="match status" value="1"/>
</dbReference>
<evidence type="ECO:0000313" key="11">
    <source>
        <dbReference type="EMBL" id="KAF9967302.1"/>
    </source>
</evidence>
<feature type="region of interest" description="Disordered" evidence="9">
    <location>
        <begin position="184"/>
        <end position="246"/>
    </location>
</feature>
<dbReference type="InterPro" id="IPR051628">
    <property type="entry name" value="LUBAC_E3_Ligases"/>
</dbReference>
<keyword evidence="3" id="KW-0479">Metal-binding</keyword>
<dbReference type="GO" id="GO:0016740">
    <property type="term" value="F:transferase activity"/>
    <property type="evidence" value="ECO:0007669"/>
    <property type="project" value="UniProtKB-KW"/>
</dbReference>
<evidence type="ECO:0000256" key="4">
    <source>
        <dbReference type="ARBA" id="ARBA00022737"/>
    </source>
</evidence>
<dbReference type="EMBL" id="JAAAHY010000086">
    <property type="protein sequence ID" value="KAF9967302.1"/>
    <property type="molecule type" value="Genomic_DNA"/>
</dbReference>
<name>A0A9P6JCJ6_MORAP</name>
<dbReference type="CDD" id="cd20353">
    <property type="entry name" value="Rcat_RBR_RNF216"/>
    <property type="match status" value="1"/>
</dbReference>
<feature type="region of interest" description="Disordered" evidence="9">
    <location>
        <begin position="1"/>
        <end position="20"/>
    </location>
</feature>
<feature type="compositionally biased region" description="Acidic residues" evidence="9">
    <location>
        <begin position="205"/>
        <end position="219"/>
    </location>
</feature>
<keyword evidence="4" id="KW-0677">Repeat</keyword>
<organism evidence="11 12">
    <name type="scientific">Mortierella alpina</name>
    <name type="common">Oleaginous fungus</name>
    <name type="synonym">Mortierella renispora</name>
    <dbReference type="NCBI Taxonomy" id="64518"/>
    <lineage>
        <taxon>Eukaryota</taxon>
        <taxon>Fungi</taxon>
        <taxon>Fungi incertae sedis</taxon>
        <taxon>Mucoromycota</taxon>
        <taxon>Mortierellomycotina</taxon>
        <taxon>Mortierellomycetes</taxon>
        <taxon>Mortierellales</taxon>
        <taxon>Mortierellaceae</taxon>
        <taxon>Mortierella</taxon>
    </lineage>
</organism>
<keyword evidence="12" id="KW-1185">Reference proteome</keyword>
<keyword evidence="6" id="KW-0833">Ubl conjugation pathway</keyword>
<dbReference type="InterPro" id="IPR047544">
    <property type="entry name" value="RING-HC_RBR_RNF216"/>
</dbReference>
<comment type="pathway">
    <text evidence="1">Protein modification; protein ubiquitination.</text>
</comment>
<dbReference type="InterPro" id="IPR058758">
    <property type="entry name" value="UBA_RNF216"/>
</dbReference>
<evidence type="ECO:0000259" key="10">
    <source>
        <dbReference type="PROSITE" id="PS51873"/>
    </source>
</evidence>
<feature type="compositionally biased region" description="Polar residues" evidence="9">
    <location>
        <begin position="1"/>
        <end position="18"/>
    </location>
</feature>
<evidence type="ECO:0000256" key="7">
    <source>
        <dbReference type="ARBA" id="ARBA00022833"/>
    </source>
</evidence>
<dbReference type="PROSITE" id="PS51873">
    <property type="entry name" value="TRIAD"/>
    <property type="match status" value="1"/>
</dbReference>
<evidence type="ECO:0000256" key="5">
    <source>
        <dbReference type="ARBA" id="ARBA00022771"/>
    </source>
</evidence>
<feature type="coiled-coil region" evidence="8">
    <location>
        <begin position="599"/>
        <end position="627"/>
    </location>
</feature>
<evidence type="ECO:0000256" key="8">
    <source>
        <dbReference type="SAM" id="Coils"/>
    </source>
</evidence>
<feature type="domain" description="RING-type" evidence="10">
    <location>
        <begin position="379"/>
        <end position="598"/>
    </location>
</feature>
<dbReference type="AlphaFoldDB" id="A0A9P6JCJ6"/>
<evidence type="ECO:0000256" key="6">
    <source>
        <dbReference type="ARBA" id="ARBA00022786"/>
    </source>
</evidence>
<dbReference type="OrthoDB" id="10009520at2759"/>
<evidence type="ECO:0000256" key="9">
    <source>
        <dbReference type="SAM" id="MobiDB-lite"/>
    </source>
</evidence>
<dbReference type="InterPro" id="IPR044066">
    <property type="entry name" value="TRIAD_supradom"/>
</dbReference>
<reference evidence="11" key="1">
    <citation type="journal article" date="2020" name="Fungal Divers.">
        <title>Resolving the Mortierellaceae phylogeny through synthesis of multi-gene phylogenetics and phylogenomics.</title>
        <authorList>
            <person name="Vandepol N."/>
            <person name="Liber J."/>
            <person name="Desiro A."/>
            <person name="Na H."/>
            <person name="Kennedy M."/>
            <person name="Barry K."/>
            <person name="Grigoriev I.V."/>
            <person name="Miller A.N."/>
            <person name="O'Donnell K."/>
            <person name="Stajich J.E."/>
            <person name="Bonito G."/>
        </authorList>
    </citation>
    <scope>NUCLEOTIDE SEQUENCE</scope>
    <source>
        <strain evidence="11">CK1249</strain>
    </source>
</reference>
<feature type="compositionally biased region" description="Low complexity" evidence="9">
    <location>
        <begin position="220"/>
        <end position="242"/>
    </location>
</feature>
<accession>A0A9P6JCJ6</accession>
<evidence type="ECO:0000256" key="2">
    <source>
        <dbReference type="ARBA" id="ARBA00022679"/>
    </source>
</evidence>
<comment type="caution">
    <text evidence="11">The sequence shown here is derived from an EMBL/GenBank/DDBJ whole genome shotgun (WGS) entry which is preliminary data.</text>
</comment>
<dbReference type="Gene3D" id="1.20.120.1750">
    <property type="match status" value="1"/>
</dbReference>
<keyword evidence="7" id="KW-0862">Zinc</keyword>
<sequence length="641" mass="72583">NQATIDLTHSKPGSSSGQRPAVIFDLTTDSSDDGDGAQDMSFELSFTSAVPSIYPPPPSIAVREAVLPENGGADAGVNGGVRIAAALPSFDDFHSEQQRLIEEQRRLELEERLRRAAEAAELEQRIRLLCSNFITLAQDMFKDISVDFLEDLMRRTIPMLSSIEELADACIQVITNMKDAYPRRAKRKRSIDDVGNGDRGHGIQESDEEDASNSEDEADAGSSSSNTQAHTSSQIQTQSQHQTRPHRDYMDYSVKFMGAYETCCLNQLYADFPKISSGTIKNCMRKHRNHYVPTFEYITNLWAELETAPGRRTEASAEVFMQELQTPRKEKPRRGKQIVDPEFQAELDWLKARTAKEVAEIEAIEKEEMNTAYYKERNELIECGCCFDDVAPNRVAQCEDGHLFCMECSRRGAEVEIGYQRTVLKCMSAGCTSAFADSEAIKFLPSAVFKGLLRARQQQELKMAGLDSLVECPFCPYAAVMENENDKEFRCQARRCRKISCRLCKQLTHIPLSCEEHRKEQEKNSVLSAQHRVEEQMSQALIRECPKCKSRFFKTEGCNKMTCPECHTKMCYVCKKQIKDYSHFDQTPANSAPRNKNLCRLWENTIQRNEAEVKAAAERSMQELEAQEPSLVGQVRIDIPK</sequence>
<dbReference type="Pfam" id="PF26112">
    <property type="entry name" value="UBA_RNF216"/>
    <property type="match status" value="1"/>
</dbReference>
<keyword evidence="8" id="KW-0175">Coiled coil</keyword>
<dbReference type="PANTHER" id="PTHR22770:SF47">
    <property type="entry name" value="E3 UBIQUITIN-PROTEIN LIGASE RNF216"/>
    <property type="match status" value="1"/>
</dbReference>
<evidence type="ECO:0000256" key="3">
    <source>
        <dbReference type="ARBA" id="ARBA00022723"/>
    </source>
</evidence>
<protein>
    <recommendedName>
        <fullName evidence="10">RING-type domain-containing protein</fullName>
    </recommendedName>
</protein>
<dbReference type="SUPFAM" id="SSF57850">
    <property type="entry name" value="RING/U-box"/>
    <property type="match status" value="3"/>
</dbReference>
<evidence type="ECO:0000313" key="12">
    <source>
        <dbReference type="Proteomes" id="UP000738359"/>
    </source>
</evidence>
<dbReference type="Proteomes" id="UP000738359">
    <property type="component" value="Unassembled WGS sequence"/>
</dbReference>
<proteinExistence type="predicted"/>
<dbReference type="GO" id="GO:0008270">
    <property type="term" value="F:zinc ion binding"/>
    <property type="evidence" value="ECO:0007669"/>
    <property type="project" value="UniProtKB-KW"/>
</dbReference>
<gene>
    <name evidence="11" type="ORF">BGZ70_009997</name>
</gene>
<dbReference type="CDD" id="cd20339">
    <property type="entry name" value="BRcat_RBR_RNF216"/>
    <property type="match status" value="1"/>
</dbReference>
<dbReference type="PANTHER" id="PTHR22770">
    <property type="entry name" value="UBIQUITIN CONJUGATING ENZYME 7 INTERACTING PROTEIN-RELATED"/>
    <property type="match status" value="1"/>
</dbReference>
<dbReference type="Pfam" id="PF26191">
    <property type="entry name" value="RING-HC_RBR_RNF216"/>
    <property type="match status" value="1"/>
</dbReference>
<feature type="non-terminal residue" evidence="11">
    <location>
        <position position="1"/>
    </location>
</feature>
<dbReference type="InterPro" id="IPR047545">
    <property type="entry name" value="BRcat_RBR_RNF216"/>
</dbReference>
<dbReference type="InterPro" id="IPR047546">
    <property type="entry name" value="Rcat_RBR_RNF216"/>
</dbReference>
<keyword evidence="5" id="KW-0863">Zinc-finger</keyword>